<dbReference type="GO" id="GO:0003723">
    <property type="term" value="F:RNA binding"/>
    <property type="evidence" value="ECO:0007669"/>
    <property type="project" value="UniProtKB-UniRule"/>
</dbReference>
<accession>R7TQI7</accession>
<dbReference type="EMBL" id="AMQN01002338">
    <property type="status" value="NOT_ANNOTATED_CDS"/>
    <property type="molecule type" value="Genomic_DNA"/>
</dbReference>
<dbReference type="InterPro" id="IPR033102">
    <property type="entry name" value="NELFE"/>
</dbReference>
<evidence type="ECO:0000256" key="5">
    <source>
        <dbReference type="ARBA" id="ARBA00022454"/>
    </source>
</evidence>
<dbReference type="AlphaFoldDB" id="R7TQI7"/>
<dbReference type="InterPro" id="IPR000504">
    <property type="entry name" value="RRM_dom"/>
</dbReference>
<dbReference type="OrthoDB" id="378874at2759"/>
<gene>
    <name evidence="14" type="ORF">CAPTEDRAFT_219286</name>
</gene>
<dbReference type="SUPFAM" id="SSF54928">
    <property type="entry name" value="RNA-binding domain, RBD"/>
    <property type="match status" value="1"/>
</dbReference>
<evidence type="ECO:0000259" key="13">
    <source>
        <dbReference type="PROSITE" id="PS50102"/>
    </source>
</evidence>
<protein>
    <recommendedName>
        <fullName evidence="4">Negative elongation factor E</fullName>
    </recommendedName>
</protein>
<dbReference type="GO" id="GO:0034244">
    <property type="term" value="P:negative regulation of transcription elongation by RNA polymerase II"/>
    <property type="evidence" value="ECO:0007669"/>
    <property type="project" value="TreeGrafter"/>
</dbReference>
<dbReference type="EMBL" id="KB308962">
    <property type="protein sequence ID" value="ELT95924.1"/>
    <property type="molecule type" value="Genomic_DNA"/>
</dbReference>
<proteinExistence type="inferred from homology"/>
<feature type="region of interest" description="Disordered" evidence="12">
    <location>
        <begin position="142"/>
        <end position="184"/>
    </location>
</feature>
<reference evidence="15" key="3">
    <citation type="submission" date="2015-06" db="UniProtKB">
        <authorList>
            <consortium name="EnsemblMetazoa"/>
        </authorList>
    </citation>
    <scope>IDENTIFICATION</scope>
</reference>
<evidence type="ECO:0000256" key="1">
    <source>
        <dbReference type="ARBA" id="ARBA00004123"/>
    </source>
</evidence>
<dbReference type="HOGENOM" id="CLU_055643_0_0_1"/>
<dbReference type="Gene3D" id="3.30.70.330">
    <property type="match status" value="1"/>
</dbReference>
<dbReference type="EnsemblMetazoa" id="CapteT219286">
    <property type="protein sequence ID" value="CapteP219286"/>
    <property type="gene ID" value="CapteG219286"/>
</dbReference>
<evidence type="ECO:0000256" key="4">
    <source>
        <dbReference type="ARBA" id="ARBA00014464"/>
    </source>
</evidence>
<evidence type="ECO:0000256" key="11">
    <source>
        <dbReference type="PROSITE-ProRule" id="PRU00176"/>
    </source>
</evidence>
<dbReference type="GO" id="GO:0005694">
    <property type="term" value="C:chromosome"/>
    <property type="evidence" value="ECO:0007669"/>
    <property type="project" value="UniProtKB-SubCell"/>
</dbReference>
<evidence type="ECO:0000256" key="12">
    <source>
        <dbReference type="SAM" id="MobiDB-lite"/>
    </source>
</evidence>
<name>R7TQI7_CAPTE</name>
<keyword evidence="8" id="KW-0805">Transcription regulation</keyword>
<evidence type="ECO:0000313" key="16">
    <source>
        <dbReference type="Proteomes" id="UP000014760"/>
    </source>
</evidence>
<reference evidence="16" key="1">
    <citation type="submission" date="2012-12" db="EMBL/GenBank/DDBJ databases">
        <authorList>
            <person name="Hellsten U."/>
            <person name="Grimwood J."/>
            <person name="Chapman J.A."/>
            <person name="Shapiro H."/>
            <person name="Aerts A."/>
            <person name="Otillar R.P."/>
            <person name="Terry A.Y."/>
            <person name="Boore J.L."/>
            <person name="Simakov O."/>
            <person name="Marletaz F."/>
            <person name="Cho S.-J."/>
            <person name="Edsinger-Gonzales E."/>
            <person name="Havlak P."/>
            <person name="Kuo D.-H."/>
            <person name="Larsson T."/>
            <person name="Lv J."/>
            <person name="Arendt D."/>
            <person name="Savage R."/>
            <person name="Osoegawa K."/>
            <person name="de Jong P."/>
            <person name="Lindberg D.R."/>
            <person name="Seaver E.C."/>
            <person name="Weisblat D.A."/>
            <person name="Putnam N.H."/>
            <person name="Grigoriev I.V."/>
            <person name="Rokhsar D.S."/>
        </authorList>
    </citation>
    <scope>NUCLEOTIDE SEQUENCE</scope>
    <source>
        <strain evidence="16">I ESC-2004</strain>
    </source>
</reference>
<keyword evidence="5" id="KW-0158">Chromosome</keyword>
<evidence type="ECO:0000256" key="10">
    <source>
        <dbReference type="ARBA" id="ARBA00023242"/>
    </source>
</evidence>
<feature type="domain" description="RRM" evidence="13">
    <location>
        <begin position="241"/>
        <end position="311"/>
    </location>
</feature>
<keyword evidence="7 11" id="KW-0694">RNA-binding</keyword>
<dbReference type="PROSITE" id="PS50102">
    <property type="entry name" value="RRM"/>
    <property type="match status" value="1"/>
</dbReference>
<dbReference type="InterPro" id="IPR012677">
    <property type="entry name" value="Nucleotide-bd_a/b_plait_sf"/>
</dbReference>
<comment type="similarity">
    <text evidence="3">Belongs to the RRM NELF-E family.</text>
</comment>
<dbReference type="GO" id="GO:0032021">
    <property type="term" value="C:NELF complex"/>
    <property type="evidence" value="ECO:0007669"/>
    <property type="project" value="InterPro"/>
</dbReference>
<evidence type="ECO:0000313" key="14">
    <source>
        <dbReference type="EMBL" id="ELT95924.1"/>
    </source>
</evidence>
<dbReference type="FunCoup" id="R7TQI7">
    <property type="interactions" value="1102"/>
</dbReference>
<evidence type="ECO:0000256" key="7">
    <source>
        <dbReference type="ARBA" id="ARBA00022884"/>
    </source>
</evidence>
<dbReference type="PANTHER" id="PTHR17250:SF0">
    <property type="entry name" value="NEGATIVE ELONGATION FACTOR E"/>
    <property type="match status" value="1"/>
</dbReference>
<dbReference type="OMA" id="KRCTGTD"/>
<evidence type="ECO:0000256" key="2">
    <source>
        <dbReference type="ARBA" id="ARBA00004286"/>
    </source>
</evidence>
<evidence type="ECO:0000256" key="3">
    <source>
        <dbReference type="ARBA" id="ARBA00006120"/>
    </source>
</evidence>
<dbReference type="STRING" id="283909.R7TQI7"/>
<sequence>MVYIHLPNHLTDEEEMLQKKFAKLRKKKKAVLALRAPKPEPKPEVVETKKRPAEAAADATAQAKKLLKLGVVVQIKYSNLVTRGMFFIQVLDRNVKVQTSFWFMDKQVRIEDLEQLQVQFKSREFGLLKAIKLGVDKKDQHSFKRTKRQKETEKAPVGFQPYSPVHTPEFEPEKPNPEGISRPRIKSLQESFISAARRESEGVGRPEYRKISLDAQRQWCDITCYVGPYERRERRAPKKGKTIYVKGPGLNEEILHSAFGSIGNIVNVSMEAERNNGFVTFETMEAAADAIKQMHECKVGNVQLHVSMAFNQPSFDPPPPTISSTSGGVSEVWGSMFFCLFAAKSKSKKAPESDQAGEGRDVVAYDVDMFDM</sequence>
<dbReference type="PANTHER" id="PTHR17250">
    <property type="entry name" value="NEGATIVE ELONGATION FACTOR E"/>
    <property type="match status" value="1"/>
</dbReference>
<evidence type="ECO:0000256" key="8">
    <source>
        <dbReference type="ARBA" id="ARBA00023015"/>
    </source>
</evidence>
<evidence type="ECO:0000256" key="6">
    <source>
        <dbReference type="ARBA" id="ARBA00022491"/>
    </source>
</evidence>
<dbReference type="Proteomes" id="UP000014760">
    <property type="component" value="Unassembled WGS sequence"/>
</dbReference>
<organism evidence="14">
    <name type="scientific">Capitella teleta</name>
    <name type="common">Polychaete worm</name>
    <dbReference type="NCBI Taxonomy" id="283909"/>
    <lineage>
        <taxon>Eukaryota</taxon>
        <taxon>Metazoa</taxon>
        <taxon>Spiralia</taxon>
        <taxon>Lophotrochozoa</taxon>
        <taxon>Annelida</taxon>
        <taxon>Polychaeta</taxon>
        <taxon>Sedentaria</taxon>
        <taxon>Scolecida</taxon>
        <taxon>Capitellidae</taxon>
        <taxon>Capitella</taxon>
    </lineage>
</organism>
<keyword evidence="9" id="KW-0804">Transcription</keyword>
<keyword evidence="16" id="KW-1185">Reference proteome</keyword>
<evidence type="ECO:0000256" key="9">
    <source>
        <dbReference type="ARBA" id="ARBA00023163"/>
    </source>
</evidence>
<dbReference type="SMART" id="SM00360">
    <property type="entry name" value="RRM"/>
    <property type="match status" value="1"/>
</dbReference>
<dbReference type="Pfam" id="PF00076">
    <property type="entry name" value="RRM_1"/>
    <property type="match status" value="1"/>
</dbReference>
<keyword evidence="6" id="KW-0678">Repressor</keyword>
<dbReference type="InterPro" id="IPR035979">
    <property type="entry name" value="RBD_domain_sf"/>
</dbReference>
<comment type="subcellular location">
    <subcellularLocation>
        <location evidence="2">Chromosome</location>
    </subcellularLocation>
    <subcellularLocation>
        <location evidence="1">Nucleus</location>
    </subcellularLocation>
</comment>
<evidence type="ECO:0000313" key="15">
    <source>
        <dbReference type="EnsemblMetazoa" id="CapteP219286"/>
    </source>
</evidence>
<keyword evidence="10" id="KW-0539">Nucleus</keyword>
<reference evidence="14 16" key="2">
    <citation type="journal article" date="2013" name="Nature">
        <title>Insights into bilaterian evolution from three spiralian genomes.</title>
        <authorList>
            <person name="Simakov O."/>
            <person name="Marletaz F."/>
            <person name="Cho S.J."/>
            <person name="Edsinger-Gonzales E."/>
            <person name="Havlak P."/>
            <person name="Hellsten U."/>
            <person name="Kuo D.H."/>
            <person name="Larsson T."/>
            <person name="Lv J."/>
            <person name="Arendt D."/>
            <person name="Savage R."/>
            <person name="Osoegawa K."/>
            <person name="de Jong P."/>
            <person name="Grimwood J."/>
            <person name="Chapman J.A."/>
            <person name="Shapiro H."/>
            <person name="Aerts A."/>
            <person name="Otillar R.P."/>
            <person name="Terry A.Y."/>
            <person name="Boore J.L."/>
            <person name="Grigoriev I.V."/>
            <person name="Lindberg D.R."/>
            <person name="Seaver E.C."/>
            <person name="Weisblat D.A."/>
            <person name="Putnam N.H."/>
            <person name="Rokhsar D.S."/>
        </authorList>
    </citation>
    <scope>NUCLEOTIDE SEQUENCE</scope>
    <source>
        <strain evidence="14 16">I ESC-2004</strain>
    </source>
</reference>